<gene>
    <name evidence="7" type="ORF">C5167_038523</name>
</gene>
<dbReference type="Proteomes" id="UP000316621">
    <property type="component" value="Chromosome 1"/>
</dbReference>
<evidence type="ECO:0008006" key="9">
    <source>
        <dbReference type="Google" id="ProtNLM"/>
    </source>
</evidence>
<dbReference type="InterPro" id="IPR034393">
    <property type="entry name" value="TatSF1-like"/>
</dbReference>
<evidence type="ECO:0000256" key="3">
    <source>
        <dbReference type="ARBA" id="ARBA00022737"/>
    </source>
</evidence>
<feature type="chain" id="PRO_5021319306" description="RRM domain-containing protein" evidence="6">
    <location>
        <begin position="20"/>
        <end position="179"/>
    </location>
</feature>
<dbReference type="PANTHER" id="PTHR15608">
    <property type="entry name" value="SPLICING FACTOR U2AF-ASSOCIATED PROTEIN 2"/>
    <property type="match status" value="1"/>
</dbReference>
<dbReference type="SUPFAM" id="SSF54928">
    <property type="entry name" value="RNA-binding domain, RBD"/>
    <property type="match status" value="1"/>
</dbReference>
<protein>
    <recommendedName>
        <fullName evidence="9">RRM domain-containing protein</fullName>
    </recommendedName>
</protein>
<dbReference type="InterPro" id="IPR012677">
    <property type="entry name" value="Nucleotide-bd_a/b_plait_sf"/>
</dbReference>
<keyword evidence="8" id="KW-1185">Reference proteome</keyword>
<evidence type="ECO:0000256" key="6">
    <source>
        <dbReference type="SAM" id="SignalP"/>
    </source>
</evidence>
<dbReference type="FunFam" id="3.30.70.330:FF:000105">
    <property type="entry name" value="HIV Tat-specific factor 1 homolog"/>
    <property type="match status" value="1"/>
</dbReference>
<keyword evidence="3" id="KW-0677">Repeat</keyword>
<dbReference type="Gramene" id="RZC45578">
    <property type="protein sequence ID" value="RZC45578"/>
    <property type="gene ID" value="C5167_038523"/>
</dbReference>
<dbReference type="GO" id="GO:0003723">
    <property type="term" value="F:RNA binding"/>
    <property type="evidence" value="ECO:0007669"/>
    <property type="project" value="UniProtKB-KW"/>
</dbReference>
<dbReference type="GO" id="GO:0000398">
    <property type="term" value="P:mRNA splicing, via spliceosome"/>
    <property type="evidence" value="ECO:0007669"/>
    <property type="project" value="UniProtKB-ARBA"/>
</dbReference>
<dbReference type="Gene3D" id="3.30.70.330">
    <property type="match status" value="1"/>
</dbReference>
<keyword evidence="2" id="KW-0507">mRNA processing</keyword>
<sequence>MLVFFFFFFKLELFTQLYPGDPANFKLNPTRFEWSSVSDLSRYCRDYGERRRSPRVERDDKEDDSGVGQDEVATAVRRLRLKVMSRWCLRLCSQGGDAAGVLIGSVEAVEQSDVNSKDDLKSDVEEECWKLGPVELVKVCENHPQGVRVRFKDTKDAHKCIELMNGRWYARTILKELFW</sequence>
<dbReference type="STRING" id="3469.A0A4Y7IDJ4"/>
<reference evidence="7 8" key="1">
    <citation type="journal article" date="2018" name="Science">
        <title>The opium poppy genome and morphinan production.</title>
        <authorList>
            <person name="Guo L."/>
            <person name="Winzer T."/>
            <person name="Yang X."/>
            <person name="Li Y."/>
            <person name="Ning Z."/>
            <person name="He Z."/>
            <person name="Teodor R."/>
            <person name="Lu Y."/>
            <person name="Bowser T.A."/>
            <person name="Graham I.A."/>
            <person name="Ye K."/>
        </authorList>
    </citation>
    <scope>NUCLEOTIDE SEQUENCE [LARGE SCALE GENOMIC DNA]</scope>
    <source>
        <strain evidence="8">cv. HN1</strain>
        <tissue evidence="7">Leaves</tissue>
    </source>
</reference>
<accession>A0A4Y7IDJ4</accession>
<keyword evidence="5" id="KW-0508">mRNA splicing</keyword>
<comment type="similarity">
    <text evidence="1">Belongs to the HTATSF1 family.</text>
</comment>
<proteinExistence type="inferred from homology"/>
<name>A0A4Y7IDJ4_PAPSO</name>
<feature type="signal peptide" evidence="6">
    <location>
        <begin position="1"/>
        <end position="19"/>
    </location>
</feature>
<dbReference type="InterPro" id="IPR035979">
    <property type="entry name" value="RBD_domain_sf"/>
</dbReference>
<evidence type="ECO:0000256" key="1">
    <source>
        <dbReference type="ARBA" id="ARBA00007747"/>
    </source>
</evidence>
<organism evidence="7 8">
    <name type="scientific">Papaver somniferum</name>
    <name type="common">Opium poppy</name>
    <dbReference type="NCBI Taxonomy" id="3469"/>
    <lineage>
        <taxon>Eukaryota</taxon>
        <taxon>Viridiplantae</taxon>
        <taxon>Streptophyta</taxon>
        <taxon>Embryophyta</taxon>
        <taxon>Tracheophyta</taxon>
        <taxon>Spermatophyta</taxon>
        <taxon>Magnoliopsida</taxon>
        <taxon>Ranunculales</taxon>
        <taxon>Papaveraceae</taxon>
        <taxon>Papaveroideae</taxon>
        <taxon>Papaver</taxon>
    </lineage>
</organism>
<evidence type="ECO:0000256" key="4">
    <source>
        <dbReference type="ARBA" id="ARBA00022884"/>
    </source>
</evidence>
<dbReference type="AlphaFoldDB" id="A0A4Y7IDJ4"/>
<dbReference type="PANTHER" id="PTHR15608:SF0">
    <property type="entry name" value="HIV TAT-SPECIFIC FACTOR 1"/>
    <property type="match status" value="1"/>
</dbReference>
<evidence type="ECO:0000256" key="2">
    <source>
        <dbReference type="ARBA" id="ARBA00022664"/>
    </source>
</evidence>
<evidence type="ECO:0000313" key="8">
    <source>
        <dbReference type="Proteomes" id="UP000316621"/>
    </source>
</evidence>
<evidence type="ECO:0000256" key="5">
    <source>
        <dbReference type="ARBA" id="ARBA00023187"/>
    </source>
</evidence>
<keyword evidence="4" id="KW-0694">RNA-binding</keyword>
<dbReference type="GO" id="GO:0005686">
    <property type="term" value="C:U2 snRNP"/>
    <property type="evidence" value="ECO:0007669"/>
    <property type="project" value="TreeGrafter"/>
</dbReference>
<evidence type="ECO:0000313" key="7">
    <source>
        <dbReference type="EMBL" id="RZC45578.1"/>
    </source>
</evidence>
<keyword evidence="6" id="KW-0732">Signal</keyword>
<dbReference type="EMBL" id="CM010715">
    <property type="protein sequence ID" value="RZC45578.1"/>
    <property type="molecule type" value="Genomic_DNA"/>
</dbReference>
<dbReference type="GO" id="GO:0005684">
    <property type="term" value="C:U2-type spliceosomal complex"/>
    <property type="evidence" value="ECO:0007669"/>
    <property type="project" value="TreeGrafter"/>
</dbReference>